<dbReference type="InterPro" id="IPR047865">
    <property type="entry name" value="Ribosomal_uL10_bac_type"/>
</dbReference>
<sequence>MDLLNVSRLAVVQSRHVSSKYVKPHPRPFNRRLYEAALKPEMPEQVKEGCISNFEWQRRYEQHLYEYTPIEYALVDKVKEYIREEKFRVFSICQLLSTKQRPLHFTKNALRLKGLEYKTYPSRIMSKVFEGTPFDVLNSLYLDHYSCLLFGRDINAVKTIVTETKKIPYMYPLVITYDDKVLSLEQIEELSTVSDPDQLRAQTVQILQTIPQQLVSTLSHPAQHLTSLLSNIPK</sequence>
<evidence type="ECO:0000256" key="1">
    <source>
        <dbReference type="ARBA" id="ARBA00008889"/>
    </source>
</evidence>
<reference evidence="4" key="1">
    <citation type="submission" date="2020-09" db="EMBL/GenBank/DDBJ databases">
        <authorList>
            <person name="Kikuchi T."/>
        </authorList>
    </citation>
    <scope>NUCLEOTIDE SEQUENCE</scope>
    <source>
        <strain evidence="4">SH1</strain>
    </source>
</reference>
<dbReference type="EMBL" id="CAJFDH010000002">
    <property type="protein sequence ID" value="CAD5211660.1"/>
    <property type="molecule type" value="Genomic_DNA"/>
</dbReference>
<dbReference type="Gene3D" id="3.30.70.1730">
    <property type="match status" value="1"/>
</dbReference>
<evidence type="ECO:0000313" key="5">
    <source>
        <dbReference type="Proteomes" id="UP000614601"/>
    </source>
</evidence>
<evidence type="ECO:0000256" key="2">
    <source>
        <dbReference type="ARBA" id="ARBA00035707"/>
    </source>
</evidence>
<dbReference type="Proteomes" id="UP000614601">
    <property type="component" value="Unassembled WGS sequence"/>
</dbReference>
<dbReference type="PANTHER" id="PTHR11560">
    <property type="entry name" value="39S RIBOSOMAL PROTEIN L10, MITOCHONDRIAL"/>
    <property type="match status" value="1"/>
</dbReference>
<name>A0A811K8F9_9BILA</name>
<dbReference type="OrthoDB" id="360689at2759"/>
<keyword evidence="5" id="KW-1185">Reference proteome</keyword>
<evidence type="ECO:0000256" key="3">
    <source>
        <dbReference type="ARBA" id="ARBA00035716"/>
    </source>
</evidence>
<comment type="caution">
    <text evidence="4">The sequence shown here is derived from an EMBL/GenBank/DDBJ whole genome shotgun (WGS) entry which is preliminary data.</text>
</comment>
<dbReference type="Proteomes" id="UP000783686">
    <property type="component" value="Unassembled WGS sequence"/>
</dbReference>
<protein>
    <recommendedName>
        <fullName evidence="2">Large ribosomal subunit protein uL10m</fullName>
    </recommendedName>
    <alternativeName>
        <fullName evidence="3">39S ribosomal protein L10, mitochondrial</fullName>
    </alternativeName>
</protein>
<accession>A0A811K8F9</accession>
<evidence type="ECO:0000313" key="4">
    <source>
        <dbReference type="EMBL" id="CAD5211660.1"/>
    </source>
</evidence>
<gene>
    <name evidence="4" type="ORF">BOKJ2_LOCUS3805</name>
</gene>
<comment type="similarity">
    <text evidence="1">Belongs to the universal ribosomal protein uL10 family.</text>
</comment>
<organism evidence="4 5">
    <name type="scientific">Bursaphelenchus okinawaensis</name>
    <dbReference type="NCBI Taxonomy" id="465554"/>
    <lineage>
        <taxon>Eukaryota</taxon>
        <taxon>Metazoa</taxon>
        <taxon>Ecdysozoa</taxon>
        <taxon>Nematoda</taxon>
        <taxon>Chromadorea</taxon>
        <taxon>Rhabditida</taxon>
        <taxon>Tylenchina</taxon>
        <taxon>Tylenchomorpha</taxon>
        <taxon>Aphelenchoidea</taxon>
        <taxon>Aphelenchoididae</taxon>
        <taxon>Bursaphelenchus</taxon>
    </lineage>
</organism>
<dbReference type="InterPro" id="IPR043141">
    <property type="entry name" value="Ribosomal_uL10-like_sf"/>
</dbReference>
<dbReference type="EMBL" id="CAJFCW020000002">
    <property type="protein sequence ID" value="CAG9094034.1"/>
    <property type="molecule type" value="Genomic_DNA"/>
</dbReference>
<dbReference type="SUPFAM" id="SSF160369">
    <property type="entry name" value="Ribosomal protein L10-like"/>
    <property type="match status" value="1"/>
</dbReference>
<proteinExistence type="inferred from homology"/>
<dbReference type="AlphaFoldDB" id="A0A811K8F9"/>